<protein>
    <submittedName>
        <fullName evidence="3">Transmembrane domain-containing protein</fullName>
    </submittedName>
</protein>
<dbReference type="AlphaFoldDB" id="A0A1I7TUG5"/>
<dbReference type="Proteomes" id="UP000095282">
    <property type="component" value="Unplaced"/>
</dbReference>
<keyword evidence="1" id="KW-0812">Transmembrane</keyword>
<reference evidence="3" key="1">
    <citation type="submission" date="2016-11" db="UniProtKB">
        <authorList>
            <consortium name="WormBaseParasite"/>
        </authorList>
    </citation>
    <scope>IDENTIFICATION</scope>
</reference>
<sequence length="151" mass="17600">MCAPIVISTEFFCRKNGEANGEAKFHASVGLWLVFLVYNVYYYYRHQIALYPKHQLRRKLNILLKGSIFYSAIQIPLSFVLNSDRWIDYVFIISLNLCFSIFYIKYFRYTCMLGVNLTGTYTFLICFAMGISIQVAQLFESIENEGRTAAF</sequence>
<name>A0A1I7TUG5_9PELO</name>
<accession>A0A1I7TUG5</accession>
<feature type="transmembrane region" description="Helical" evidence="1">
    <location>
        <begin position="25"/>
        <end position="42"/>
    </location>
</feature>
<evidence type="ECO:0000313" key="2">
    <source>
        <dbReference type="Proteomes" id="UP000095282"/>
    </source>
</evidence>
<feature type="transmembrane region" description="Helical" evidence="1">
    <location>
        <begin position="62"/>
        <end position="80"/>
    </location>
</feature>
<keyword evidence="2" id="KW-1185">Reference proteome</keyword>
<organism evidence="2 3">
    <name type="scientific">Caenorhabditis tropicalis</name>
    <dbReference type="NCBI Taxonomy" id="1561998"/>
    <lineage>
        <taxon>Eukaryota</taxon>
        <taxon>Metazoa</taxon>
        <taxon>Ecdysozoa</taxon>
        <taxon>Nematoda</taxon>
        <taxon>Chromadorea</taxon>
        <taxon>Rhabditida</taxon>
        <taxon>Rhabditina</taxon>
        <taxon>Rhabditomorpha</taxon>
        <taxon>Rhabditoidea</taxon>
        <taxon>Rhabditidae</taxon>
        <taxon>Peloderinae</taxon>
        <taxon>Caenorhabditis</taxon>
    </lineage>
</organism>
<keyword evidence="1" id="KW-1133">Transmembrane helix</keyword>
<feature type="transmembrane region" description="Helical" evidence="1">
    <location>
        <begin position="86"/>
        <end position="107"/>
    </location>
</feature>
<dbReference type="WBParaSite" id="Csp11.Scaffold629.g11905.t1">
    <property type="protein sequence ID" value="Csp11.Scaffold629.g11905.t1"/>
    <property type="gene ID" value="Csp11.Scaffold629.g11905"/>
</dbReference>
<evidence type="ECO:0000256" key="1">
    <source>
        <dbReference type="SAM" id="Phobius"/>
    </source>
</evidence>
<keyword evidence="1" id="KW-0472">Membrane</keyword>
<proteinExistence type="predicted"/>
<feature type="transmembrane region" description="Helical" evidence="1">
    <location>
        <begin position="119"/>
        <end position="139"/>
    </location>
</feature>
<evidence type="ECO:0000313" key="3">
    <source>
        <dbReference type="WBParaSite" id="Csp11.Scaffold629.g11905.t1"/>
    </source>
</evidence>